<comment type="caution">
    <text evidence="2">The sequence shown here is derived from an EMBL/GenBank/DDBJ whole genome shotgun (WGS) entry which is preliminary data.</text>
</comment>
<feature type="compositionally biased region" description="Basic and acidic residues" evidence="1">
    <location>
        <begin position="34"/>
        <end position="50"/>
    </location>
</feature>
<dbReference type="InterPro" id="IPR012340">
    <property type="entry name" value="NA-bd_OB-fold"/>
</dbReference>
<dbReference type="AlphaFoldDB" id="K0T1F1"/>
<dbReference type="SUPFAM" id="SSF50249">
    <property type="entry name" value="Nucleic acid-binding proteins"/>
    <property type="match status" value="1"/>
</dbReference>
<evidence type="ECO:0008006" key="4">
    <source>
        <dbReference type="Google" id="ProtNLM"/>
    </source>
</evidence>
<dbReference type="EMBL" id="AGNL01017486">
    <property type="protein sequence ID" value="EJK64247.1"/>
    <property type="molecule type" value="Genomic_DNA"/>
</dbReference>
<name>K0T1F1_THAOC</name>
<dbReference type="OrthoDB" id="412781at2759"/>
<proteinExistence type="predicted"/>
<evidence type="ECO:0000256" key="1">
    <source>
        <dbReference type="SAM" id="MobiDB-lite"/>
    </source>
</evidence>
<gene>
    <name evidence="2" type="ORF">THAOC_15040</name>
</gene>
<reference evidence="2 3" key="1">
    <citation type="journal article" date="2012" name="Genome Biol.">
        <title>Genome and low-iron response of an oceanic diatom adapted to chronic iron limitation.</title>
        <authorList>
            <person name="Lommer M."/>
            <person name="Specht M."/>
            <person name="Roy A.S."/>
            <person name="Kraemer L."/>
            <person name="Andreson R."/>
            <person name="Gutowska M.A."/>
            <person name="Wolf J."/>
            <person name="Bergner S.V."/>
            <person name="Schilhabel M.B."/>
            <person name="Klostermeier U.C."/>
            <person name="Beiko R.G."/>
            <person name="Rosenstiel P."/>
            <person name="Hippler M."/>
            <person name="Laroche J."/>
        </authorList>
    </citation>
    <scope>NUCLEOTIDE SEQUENCE [LARGE SCALE GENOMIC DNA]</scope>
    <source>
        <strain evidence="2 3">CCMP1005</strain>
    </source>
</reference>
<keyword evidence="3" id="KW-1185">Reference proteome</keyword>
<evidence type="ECO:0000313" key="3">
    <source>
        <dbReference type="Proteomes" id="UP000266841"/>
    </source>
</evidence>
<dbReference type="Proteomes" id="UP000266841">
    <property type="component" value="Unassembled WGS sequence"/>
</dbReference>
<feature type="non-terminal residue" evidence="2">
    <location>
        <position position="1"/>
    </location>
</feature>
<accession>K0T1F1</accession>
<dbReference type="OMA" id="HNVERPA"/>
<dbReference type="Gene3D" id="2.40.50.140">
    <property type="entry name" value="Nucleic acid-binding proteins"/>
    <property type="match status" value="1"/>
</dbReference>
<evidence type="ECO:0000313" key="2">
    <source>
        <dbReference type="EMBL" id="EJK64247.1"/>
    </source>
</evidence>
<feature type="region of interest" description="Disordered" evidence="1">
    <location>
        <begin position="31"/>
        <end position="61"/>
    </location>
</feature>
<protein>
    <recommendedName>
        <fullName evidence="4">S1 motif domain-containing protein</fullName>
    </recommendedName>
</protein>
<organism evidence="2 3">
    <name type="scientific">Thalassiosira oceanica</name>
    <name type="common">Marine diatom</name>
    <dbReference type="NCBI Taxonomy" id="159749"/>
    <lineage>
        <taxon>Eukaryota</taxon>
        <taxon>Sar</taxon>
        <taxon>Stramenopiles</taxon>
        <taxon>Ochrophyta</taxon>
        <taxon>Bacillariophyta</taxon>
        <taxon>Coscinodiscophyceae</taxon>
        <taxon>Thalassiosirophycidae</taxon>
        <taxon>Thalassiosirales</taxon>
        <taxon>Thalassiosiraceae</taxon>
        <taxon>Thalassiosira</taxon>
    </lineage>
</organism>
<sequence>NTVSDIVAVGDKVQVRIRTVDAEAGRVSLSMITKEQEEASRPPRREKNNDRGNFSAVANSWKDTGAADWKEQLEEFGKEQPGFTNGAVVVERL</sequence>